<feature type="non-terminal residue" evidence="5">
    <location>
        <position position="880"/>
    </location>
</feature>
<evidence type="ECO:0000259" key="4">
    <source>
        <dbReference type="Pfam" id="PF21789"/>
    </source>
</evidence>
<sequence>DASGFFRQEEDVDEPSLSREDQSNSGDVSRLGEVGELRSPSPGSSQSQSSPCPSPTPSVDCNISFGSLPSPASSMVCSESNATHEFRDALDSSDSDSLIEDCAVPTSQDTGSKLKLIAHTLELIRAVLPKYWIVVAAHDSFSLMKLSFSTDPAIQRNVFITHSGVVRITVHRKQISSTLQELFLQDWSENIVLTSQSQKLFVDRALAIVLNVKRYEICAGADNETFSDVWTGDSSGRVDENPYDESRYVKTFRSSGCVLLVPVEKWRCEECMKANERLRARFKFHVKEELHPNTRNDYLDPQQVSNKLQKQKNELKRARVKIDYLNRVKELLQTDGVKIDSDLSEQLVETLRDAELTPMQSLFLQQQVKSSVLADGRGMRWHPSMIRFALMLRCASGSSGYSAIRQSGVIKLPGERTLFDYTHAVPIQEGVFYQKLDTIREKVIKYEEEHQKFHNLLVDEIHISQKLVYRKSDGSLVGYMKLTEVEQELKLLEEKINGTESSQPEVASCILAYMVKGVSNSLKELVAAFPVKALKREDLFERSWNVISACEVRNIKILAVVCDGSAVNRSFIAMHTPATVSESHPGLVFDTVNMCSPDRNLYFIADPPHLMKTIRNCFAKSGQGKKCTRLLTKNKQFIVWKTIERLYVSEMKNTLRRCYKLTSQNVYLNSYTCMRVNYAVQVLSNTVGQDLMDKCWPGTEETAEFILKCDKFFDCLNGAHTDMGKRTENPRLAPYTSVDDWRFNELRSFEKYLLDWEIEVKNCNLPVITKEKCLLSRQTLEGIYITVNAFIGAVKFMLSTGAKFINGRVMCQDPLEQYFSKQRAAGGGKNNPTVLSFLNAENKISIHRDLNVRRSSINTEGASKMMEASDEPVPKRRRTK</sequence>
<proteinExistence type="predicted"/>
<feature type="region of interest" description="Disordered" evidence="1">
    <location>
        <begin position="1"/>
        <end position="58"/>
    </location>
</feature>
<protein>
    <submittedName>
        <fullName evidence="5">Transposable element P transposase</fullName>
    </submittedName>
</protein>
<evidence type="ECO:0000256" key="1">
    <source>
        <dbReference type="SAM" id="MobiDB-lite"/>
    </source>
</evidence>
<feature type="compositionally biased region" description="Low complexity" evidence="1">
    <location>
        <begin position="39"/>
        <end position="51"/>
    </location>
</feature>
<feature type="domain" description="Transposable element P transposase-like RNase H" evidence="2">
    <location>
        <begin position="429"/>
        <end position="572"/>
    </location>
</feature>
<name>A0AAE1HLU0_9NEOP</name>
<feature type="domain" description="Transposable element P transposase-like RNase H C-terminal" evidence="4">
    <location>
        <begin position="812"/>
        <end position="840"/>
    </location>
</feature>
<dbReference type="Pfam" id="PF21787">
    <property type="entry name" value="TNP-like_RNaseH_N"/>
    <property type="match status" value="1"/>
</dbReference>
<feature type="domain" description="Transposable element P transposase-like GTP-binding insertion" evidence="3">
    <location>
        <begin position="609"/>
        <end position="720"/>
    </location>
</feature>
<evidence type="ECO:0000313" key="5">
    <source>
        <dbReference type="EMBL" id="KAK3923578.1"/>
    </source>
</evidence>
<accession>A0AAE1HLU0</accession>
<evidence type="ECO:0000259" key="3">
    <source>
        <dbReference type="Pfam" id="PF21788"/>
    </source>
</evidence>
<reference evidence="5" key="2">
    <citation type="journal article" date="2023" name="BMC Genomics">
        <title>Pest status, molecular evolution, and epigenetic factors derived from the genome assembly of Frankliniella fusca, a thysanopteran phytovirus vector.</title>
        <authorList>
            <person name="Catto M.A."/>
            <person name="Labadie P.E."/>
            <person name="Jacobson A.L."/>
            <person name="Kennedy G.G."/>
            <person name="Srinivasan R."/>
            <person name="Hunt B.G."/>
        </authorList>
    </citation>
    <scope>NUCLEOTIDE SEQUENCE</scope>
    <source>
        <strain evidence="5">PL_HMW_Pooled</strain>
    </source>
</reference>
<feature type="region of interest" description="Disordered" evidence="1">
    <location>
        <begin position="857"/>
        <end position="880"/>
    </location>
</feature>
<comment type="caution">
    <text evidence="5">The sequence shown here is derived from an EMBL/GenBank/DDBJ whole genome shotgun (WGS) entry which is preliminary data.</text>
</comment>
<dbReference type="InterPro" id="IPR048367">
    <property type="entry name" value="TNP-like_RNaseH_C"/>
</dbReference>
<organism evidence="5 6">
    <name type="scientific">Frankliniella fusca</name>
    <dbReference type="NCBI Taxonomy" id="407009"/>
    <lineage>
        <taxon>Eukaryota</taxon>
        <taxon>Metazoa</taxon>
        <taxon>Ecdysozoa</taxon>
        <taxon>Arthropoda</taxon>
        <taxon>Hexapoda</taxon>
        <taxon>Insecta</taxon>
        <taxon>Pterygota</taxon>
        <taxon>Neoptera</taxon>
        <taxon>Paraneoptera</taxon>
        <taxon>Thysanoptera</taxon>
        <taxon>Terebrantia</taxon>
        <taxon>Thripoidea</taxon>
        <taxon>Thripidae</taxon>
        <taxon>Frankliniella</taxon>
    </lineage>
</organism>
<dbReference type="Pfam" id="PF21789">
    <property type="entry name" value="TNP-like_RNaseH_C"/>
    <property type="match status" value="1"/>
</dbReference>
<gene>
    <name evidence="5" type="ORF">KUF71_001986</name>
</gene>
<evidence type="ECO:0000259" key="2">
    <source>
        <dbReference type="Pfam" id="PF21787"/>
    </source>
</evidence>
<dbReference type="EMBL" id="JAHWGI010001147">
    <property type="protein sequence ID" value="KAK3923578.1"/>
    <property type="molecule type" value="Genomic_DNA"/>
</dbReference>
<dbReference type="Proteomes" id="UP001219518">
    <property type="component" value="Unassembled WGS sequence"/>
</dbReference>
<evidence type="ECO:0000313" key="6">
    <source>
        <dbReference type="Proteomes" id="UP001219518"/>
    </source>
</evidence>
<keyword evidence="6" id="KW-1185">Reference proteome</keyword>
<dbReference type="Pfam" id="PF21788">
    <property type="entry name" value="TNP-like_GBD"/>
    <property type="match status" value="1"/>
</dbReference>
<dbReference type="AlphaFoldDB" id="A0AAE1HLU0"/>
<dbReference type="InterPro" id="IPR048366">
    <property type="entry name" value="TNP-like_GBD"/>
</dbReference>
<dbReference type="InterPro" id="IPR048365">
    <property type="entry name" value="TNP-like_RNaseH_N"/>
</dbReference>
<reference evidence="5" key="1">
    <citation type="submission" date="2021-07" db="EMBL/GenBank/DDBJ databases">
        <authorList>
            <person name="Catto M.A."/>
            <person name="Jacobson A."/>
            <person name="Kennedy G."/>
            <person name="Labadie P."/>
            <person name="Hunt B.G."/>
            <person name="Srinivasan R."/>
        </authorList>
    </citation>
    <scope>NUCLEOTIDE SEQUENCE</scope>
    <source>
        <strain evidence="5">PL_HMW_Pooled</strain>
        <tissue evidence="5">Head</tissue>
    </source>
</reference>